<dbReference type="EMBL" id="MFIP01000001">
    <property type="protein sequence ID" value="OGF92801.1"/>
    <property type="molecule type" value="Genomic_DNA"/>
</dbReference>
<dbReference type="AlphaFoldDB" id="A0A1F5XZ24"/>
<keyword evidence="1" id="KW-0812">Transmembrane</keyword>
<evidence type="ECO:0000313" key="2">
    <source>
        <dbReference type="EMBL" id="OGF92801.1"/>
    </source>
</evidence>
<accession>A0A1F5XZ24</accession>
<keyword evidence="1" id="KW-1133">Transmembrane helix</keyword>
<organism evidence="2 3">
    <name type="scientific">Candidatus Giovannonibacteria bacterium RIFCSPLOWO2_12_FULL_43_26</name>
    <dbReference type="NCBI Taxonomy" id="1798363"/>
    <lineage>
        <taxon>Bacteria</taxon>
        <taxon>Candidatus Giovannoniibacteriota</taxon>
    </lineage>
</organism>
<feature type="transmembrane region" description="Helical" evidence="1">
    <location>
        <begin position="73"/>
        <end position="90"/>
    </location>
</feature>
<feature type="transmembrane region" description="Helical" evidence="1">
    <location>
        <begin position="50"/>
        <end position="67"/>
    </location>
</feature>
<evidence type="ECO:0000313" key="3">
    <source>
        <dbReference type="Proteomes" id="UP000177334"/>
    </source>
</evidence>
<name>A0A1F5XZ24_9BACT</name>
<feature type="transmembrane region" description="Helical" evidence="1">
    <location>
        <begin position="6"/>
        <end position="23"/>
    </location>
</feature>
<sequence>MVGYYMYDLLFLVLVLIYFLFSLKLEEWLTISRLGFLSETPEGFIKNPRAYFYIAYSILIVAVIVSIRTTVFPWYVSLGILIFCFFASGIKGRIKAIKLYKEIISDLLKTEKDPETIKYIKEELNKSNLQIINRVKNQEKLDVMFKK</sequence>
<keyword evidence="1" id="KW-0472">Membrane</keyword>
<evidence type="ECO:0000256" key="1">
    <source>
        <dbReference type="SAM" id="Phobius"/>
    </source>
</evidence>
<dbReference type="Proteomes" id="UP000177334">
    <property type="component" value="Unassembled WGS sequence"/>
</dbReference>
<proteinExistence type="predicted"/>
<reference evidence="2 3" key="1">
    <citation type="journal article" date="2016" name="Nat. Commun.">
        <title>Thousands of microbial genomes shed light on interconnected biogeochemical processes in an aquifer system.</title>
        <authorList>
            <person name="Anantharaman K."/>
            <person name="Brown C.T."/>
            <person name="Hug L.A."/>
            <person name="Sharon I."/>
            <person name="Castelle C.J."/>
            <person name="Probst A.J."/>
            <person name="Thomas B.C."/>
            <person name="Singh A."/>
            <person name="Wilkins M.J."/>
            <person name="Karaoz U."/>
            <person name="Brodie E.L."/>
            <person name="Williams K.H."/>
            <person name="Hubbard S.S."/>
            <person name="Banfield J.F."/>
        </authorList>
    </citation>
    <scope>NUCLEOTIDE SEQUENCE [LARGE SCALE GENOMIC DNA]</scope>
</reference>
<gene>
    <name evidence="2" type="ORF">A3H05_00560</name>
</gene>
<protein>
    <submittedName>
        <fullName evidence="2">Uncharacterized protein</fullName>
    </submittedName>
</protein>
<comment type="caution">
    <text evidence="2">The sequence shown here is derived from an EMBL/GenBank/DDBJ whole genome shotgun (WGS) entry which is preliminary data.</text>
</comment>